<dbReference type="InterPro" id="IPR029056">
    <property type="entry name" value="Ribokinase-like"/>
</dbReference>
<evidence type="ECO:0000256" key="3">
    <source>
        <dbReference type="ARBA" id="ARBA00022679"/>
    </source>
</evidence>
<keyword evidence="4" id="KW-0479">Metal-binding</keyword>
<evidence type="ECO:0000256" key="10">
    <source>
        <dbReference type="ARBA" id="ARBA00042348"/>
    </source>
</evidence>
<proteinExistence type="inferred from homology"/>
<dbReference type="RefSeq" id="WP_207704873.1">
    <property type="nucleotide sequence ID" value="NZ_JAFREL020000002.1"/>
</dbReference>
<evidence type="ECO:0000256" key="4">
    <source>
        <dbReference type="ARBA" id="ARBA00022723"/>
    </source>
</evidence>
<feature type="domain" description="Pyridoxamine kinase/Phosphomethylpyrimidine kinase" evidence="14">
    <location>
        <begin position="12"/>
        <end position="254"/>
    </location>
</feature>
<keyword evidence="7" id="KW-0067">ATP-binding</keyword>
<dbReference type="EMBL" id="JAFREL020000002">
    <property type="protein sequence ID" value="MEO1770626.1"/>
    <property type="molecule type" value="Genomic_DNA"/>
</dbReference>
<sequence>MTKNILTIAGSDTLGGGGLQSDLKTFEQYQLFGLTAVTCIAVVEDKEFIIQDLSSKLLEQQLQTIQSGVDLAGIKIGLINNIRSLQVIKHFLQKQNVPIVLDPVLAFKETTEVYQKNYRDLMIQELFPLATIVTPNLKEAELLSGLSITDELSMKKAAENIQQQGKTSVVIKGGQRLAGKTALDLYYDGNEFELYRKPKLMEKTINGAGCTFASAIASNLVLGKSSTEAIRQSKKFVYQAIQHGVVLKNGDGNVWYKEDNE</sequence>
<dbReference type="InterPro" id="IPR013749">
    <property type="entry name" value="PM/HMP-P_kinase-1"/>
</dbReference>
<evidence type="ECO:0000256" key="2">
    <source>
        <dbReference type="ARBA" id="ARBA00012104"/>
    </source>
</evidence>
<dbReference type="CDD" id="cd01169">
    <property type="entry name" value="HMPP_kinase"/>
    <property type="match status" value="1"/>
</dbReference>
<comment type="caution">
    <text evidence="15">The sequence shown here is derived from an EMBL/GenBank/DDBJ whole genome shotgun (WGS) entry which is preliminary data.</text>
</comment>
<evidence type="ECO:0000256" key="1">
    <source>
        <dbReference type="ARBA" id="ARBA00009879"/>
    </source>
</evidence>
<dbReference type="GO" id="GO:0016301">
    <property type="term" value="F:kinase activity"/>
    <property type="evidence" value="ECO:0007669"/>
    <property type="project" value="UniProtKB-KW"/>
</dbReference>
<evidence type="ECO:0000259" key="14">
    <source>
        <dbReference type="Pfam" id="PF08543"/>
    </source>
</evidence>
<keyword evidence="5" id="KW-0547">Nucleotide-binding</keyword>
<evidence type="ECO:0000256" key="6">
    <source>
        <dbReference type="ARBA" id="ARBA00022777"/>
    </source>
</evidence>
<dbReference type="NCBIfam" id="TIGR00097">
    <property type="entry name" value="HMP-P_kinase"/>
    <property type="match status" value="1"/>
</dbReference>
<dbReference type="Proteomes" id="UP000664357">
    <property type="component" value="Unassembled WGS sequence"/>
</dbReference>
<keyword evidence="8" id="KW-0460">Magnesium</keyword>
<comment type="catalytic activity">
    <reaction evidence="13">
        <text>pyridoxal + ATP = pyridoxal 5'-phosphate + ADP + H(+)</text>
        <dbReference type="Rhea" id="RHEA:10224"/>
        <dbReference type="ChEBI" id="CHEBI:15378"/>
        <dbReference type="ChEBI" id="CHEBI:17310"/>
        <dbReference type="ChEBI" id="CHEBI:30616"/>
        <dbReference type="ChEBI" id="CHEBI:456216"/>
        <dbReference type="ChEBI" id="CHEBI:597326"/>
        <dbReference type="EC" id="2.7.1.35"/>
    </reaction>
</comment>
<evidence type="ECO:0000256" key="11">
    <source>
        <dbReference type="ARBA" id="ARBA00042396"/>
    </source>
</evidence>
<evidence type="ECO:0000256" key="12">
    <source>
        <dbReference type="ARBA" id="ARBA00042531"/>
    </source>
</evidence>
<name>A0ABV0EPS7_9ENTE</name>
<gene>
    <name evidence="15" type="ORF">JZO67_002579</name>
</gene>
<accession>A0ABV0EPS7</accession>
<evidence type="ECO:0000313" key="15">
    <source>
        <dbReference type="EMBL" id="MEO1770626.1"/>
    </source>
</evidence>
<evidence type="ECO:0000256" key="7">
    <source>
        <dbReference type="ARBA" id="ARBA00022840"/>
    </source>
</evidence>
<evidence type="ECO:0000256" key="8">
    <source>
        <dbReference type="ARBA" id="ARBA00022842"/>
    </source>
</evidence>
<dbReference type="EC" id="2.7.1.35" evidence="2"/>
<protein>
    <recommendedName>
        <fullName evidence="2">pyridoxal kinase</fullName>
        <ecNumber evidence="2">2.7.1.35</ecNumber>
    </recommendedName>
    <alternativeName>
        <fullName evidence="10">PN/PL/PM kinase</fullName>
    </alternativeName>
    <alternativeName>
        <fullName evidence="11">Pyridoxal kinase</fullName>
    </alternativeName>
    <alternativeName>
        <fullName evidence="9">Pyridoxamine kinase</fullName>
    </alternativeName>
    <alternativeName>
        <fullName evidence="12">Vitamin B6 kinase</fullName>
    </alternativeName>
</protein>
<keyword evidence="6 15" id="KW-0418">Kinase</keyword>
<dbReference type="SUPFAM" id="SSF53613">
    <property type="entry name" value="Ribokinase-like"/>
    <property type="match status" value="1"/>
</dbReference>
<keyword evidence="3" id="KW-0808">Transferase</keyword>
<dbReference type="Gene3D" id="3.40.1190.20">
    <property type="match status" value="1"/>
</dbReference>
<dbReference type="PANTHER" id="PTHR20858:SF19">
    <property type="entry name" value="PYRIDOXINE KINASE"/>
    <property type="match status" value="1"/>
</dbReference>
<dbReference type="InterPro" id="IPR004399">
    <property type="entry name" value="HMP/HMP-P_kinase_dom"/>
</dbReference>
<dbReference type="NCBIfam" id="NF009078">
    <property type="entry name" value="PRK12413.1"/>
    <property type="match status" value="1"/>
</dbReference>
<reference evidence="15 16" key="1">
    <citation type="submission" date="2021-03" db="EMBL/GenBank/DDBJ databases">
        <authorList>
            <person name="Gilmore M.S."/>
            <person name="Schwartzman J."/>
            <person name="Van Tyne D."/>
            <person name="Martin M."/>
            <person name="Earl A.M."/>
            <person name="Manson A.L."/>
            <person name="Straub T."/>
            <person name="Salamzade R."/>
            <person name="Saavedra J."/>
            <person name="Lebreton F."/>
            <person name="Prichula J."/>
            <person name="Schaufler K."/>
            <person name="Gaca A."/>
            <person name="Sgardioli B."/>
            <person name="Wagenaar J."/>
            <person name="Strong T."/>
        </authorList>
    </citation>
    <scope>NUCLEOTIDE SEQUENCE [LARGE SCALE GENOMIC DNA]</scope>
    <source>
        <strain evidence="15 16">665A</strain>
    </source>
</reference>
<comment type="similarity">
    <text evidence="1">Belongs to the ThiD family.</text>
</comment>
<organism evidence="15 16">
    <name type="scientific">Candidatus Enterococcus ferrettii</name>
    <dbReference type="NCBI Taxonomy" id="2815324"/>
    <lineage>
        <taxon>Bacteria</taxon>
        <taxon>Bacillati</taxon>
        <taxon>Bacillota</taxon>
        <taxon>Bacilli</taxon>
        <taxon>Lactobacillales</taxon>
        <taxon>Enterococcaceae</taxon>
        <taxon>Enterococcus</taxon>
    </lineage>
</organism>
<evidence type="ECO:0000256" key="5">
    <source>
        <dbReference type="ARBA" id="ARBA00022741"/>
    </source>
</evidence>
<reference evidence="15 16" key="2">
    <citation type="submission" date="2024-02" db="EMBL/GenBank/DDBJ databases">
        <title>The Genome Sequence of Enterococcus sp. DIV0159.</title>
        <authorList>
            <person name="Earl A."/>
            <person name="Manson A."/>
            <person name="Gilmore M."/>
            <person name="Sanders J."/>
            <person name="Shea T."/>
            <person name="Howe W."/>
            <person name="Livny J."/>
            <person name="Cuomo C."/>
            <person name="Neafsey D."/>
            <person name="Birren B."/>
        </authorList>
    </citation>
    <scope>NUCLEOTIDE SEQUENCE [LARGE SCALE GENOMIC DNA]</scope>
    <source>
        <strain evidence="15 16">665A</strain>
    </source>
</reference>
<evidence type="ECO:0000256" key="13">
    <source>
        <dbReference type="ARBA" id="ARBA00049293"/>
    </source>
</evidence>
<dbReference type="Pfam" id="PF08543">
    <property type="entry name" value="Phos_pyr_kin"/>
    <property type="match status" value="1"/>
</dbReference>
<keyword evidence="16" id="KW-1185">Reference proteome</keyword>
<dbReference type="PANTHER" id="PTHR20858">
    <property type="entry name" value="PHOSPHOMETHYLPYRIMIDINE KINASE"/>
    <property type="match status" value="1"/>
</dbReference>
<evidence type="ECO:0000313" key="16">
    <source>
        <dbReference type="Proteomes" id="UP000664357"/>
    </source>
</evidence>
<evidence type="ECO:0000256" key="9">
    <source>
        <dbReference type="ARBA" id="ARBA00042307"/>
    </source>
</evidence>